<dbReference type="Gene3D" id="3.40.1190.10">
    <property type="entry name" value="Mur-like, catalytic domain"/>
    <property type="match status" value="1"/>
</dbReference>
<evidence type="ECO:0000313" key="15">
    <source>
        <dbReference type="EMBL" id="PPK84666.1"/>
    </source>
</evidence>
<dbReference type="GO" id="GO:0071555">
    <property type="term" value="P:cell wall organization"/>
    <property type="evidence" value="ECO:0007669"/>
    <property type="project" value="UniProtKB-KW"/>
</dbReference>
<comment type="pathway">
    <text evidence="10 11">Cell wall biogenesis; peptidoglycan biosynthesis.</text>
</comment>
<evidence type="ECO:0000256" key="1">
    <source>
        <dbReference type="ARBA" id="ARBA00022490"/>
    </source>
</evidence>
<dbReference type="Pfam" id="PF02875">
    <property type="entry name" value="Mur_ligase_C"/>
    <property type="match status" value="1"/>
</dbReference>
<dbReference type="InterPro" id="IPR000713">
    <property type="entry name" value="Mur_ligase_N"/>
</dbReference>
<feature type="domain" description="Mur ligase central" evidence="14">
    <location>
        <begin position="101"/>
        <end position="290"/>
    </location>
</feature>
<dbReference type="GO" id="GO:0005524">
    <property type="term" value="F:ATP binding"/>
    <property type="evidence" value="ECO:0007669"/>
    <property type="project" value="UniProtKB-UniRule"/>
</dbReference>
<sequence length="439" mass="47330">MEIPQASLPEIYRIYLDHPTVVIDSRKATAGCLFFALRGSTDGNRYAASALRAGAAYAVVDDASVVEAGDGRYLLVADSLATLQALAKRHRDDFRMPVLAITGSNGKTTTKELITAVMSRQYRVHATPGNYNNHIGLPLTILSMPQGTELLVLEMGANHVGEIAQLCEIGRPTHGIVTNIGEAHLEGFGGKAGIIKGKGELYDFLGLTGGVAFVNTDEDHLVDMAARVKRVIPYLTSEQPSPLVPGLEIKTVAVHPRVEVVFLSSGEPFPAVTQLSGRHNLQNIKSAIAVGKYFKVPGSAIAEALAAYQPANHRSQWLTHRSVDFYWDAYNANPSSVLAALDAFASSHSANDSVVVLGEMLELGVDSQAAHRRVVLRAGQVARIVLLVGEEMKPVALELGRPHFADVRALAEWFWAQDWSGKKIFVKGSRGNKLEGLLA</sequence>
<gene>
    <name evidence="10" type="primary">murF</name>
    <name evidence="15" type="ORF">CLV84_3828</name>
</gene>
<evidence type="ECO:0000256" key="11">
    <source>
        <dbReference type="RuleBase" id="RU004136"/>
    </source>
</evidence>
<dbReference type="PANTHER" id="PTHR43024">
    <property type="entry name" value="UDP-N-ACETYLMURAMOYL-TRIPEPTIDE--D-ALANYL-D-ALANINE LIGASE"/>
    <property type="match status" value="1"/>
</dbReference>
<dbReference type="GO" id="GO:0047480">
    <property type="term" value="F:UDP-N-acetylmuramoyl-tripeptide-D-alanyl-D-alanine ligase activity"/>
    <property type="evidence" value="ECO:0007669"/>
    <property type="project" value="UniProtKB-UniRule"/>
</dbReference>
<keyword evidence="9 10" id="KW-0961">Cell wall biogenesis/degradation</keyword>
<dbReference type="GO" id="GO:0009252">
    <property type="term" value="P:peptidoglycan biosynthetic process"/>
    <property type="evidence" value="ECO:0007669"/>
    <property type="project" value="UniProtKB-UniRule"/>
</dbReference>
<comment type="similarity">
    <text evidence="10">Belongs to the MurCDEF family. MurF subfamily.</text>
</comment>
<organism evidence="15 16">
    <name type="scientific">Neolewinella xylanilytica</name>
    <dbReference type="NCBI Taxonomy" id="1514080"/>
    <lineage>
        <taxon>Bacteria</taxon>
        <taxon>Pseudomonadati</taxon>
        <taxon>Bacteroidota</taxon>
        <taxon>Saprospiria</taxon>
        <taxon>Saprospirales</taxon>
        <taxon>Lewinellaceae</taxon>
        <taxon>Neolewinella</taxon>
    </lineage>
</organism>
<dbReference type="SUPFAM" id="SSF53244">
    <property type="entry name" value="MurD-like peptide ligases, peptide-binding domain"/>
    <property type="match status" value="1"/>
</dbReference>
<keyword evidence="7 10" id="KW-0573">Peptidoglycan synthesis</keyword>
<dbReference type="SUPFAM" id="SSF63418">
    <property type="entry name" value="MurE/MurF N-terminal domain"/>
    <property type="match status" value="1"/>
</dbReference>
<dbReference type="InterPro" id="IPR013221">
    <property type="entry name" value="Mur_ligase_cen"/>
</dbReference>
<dbReference type="Gene3D" id="3.90.190.20">
    <property type="entry name" value="Mur ligase, C-terminal domain"/>
    <property type="match status" value="1"/>
</dbReference>
<dbReference type="UniPathway" id="UPA00219"/>
<keyword evidence="16" id="KW-1185">Reference proteome</keyword>
<dbReference type="PANTHER" id="PTHR43024:SF1">
    <property type="entry name" value="UDP-N-ACETYLMURAMOYL-TRIPEPTIDE--D-ALANYL-D-ALANINE LIGASE"/>
    <property type="match status" value="1"/>
</dbReference>
<dbReference type="InterPro" id="IPR004101">
    <property type="entry name" value="Mur_ligase_C"/>
</dbReference>
<dbReference type="GO" id="GO:0008360">
    <property type="term" value="P:regulation of cell shape"/>
    <property type="evidence" value="ECO:0007669"/>
    <property type="project" value="UniProtKB-KW"/>
</dbReference>
<dbReference type="Pfam" id="PF08245">
    <property type="entry name" value="Mur_ligase_M"/>
    <property type="match status" value="1"/>
</dbReference>
<dbReference type="InterPro" id="IPR036615">
    <property type="entry name" value="Mur_ligase_C_dom_sf"/>
</dbReference>
<evidence type="ECO:0000256" key="10">
    <source>
        <dbReference type="HAMAP-Rule" id="MF_02019"/>
    </source>
</evidence>
<dbReference type="SUPFAM" id="SSF53623">
    <property type="entry name" value="MurD-like peptide ligases, catalytic domain"/>
    <property type="match status" value="1"/>
</dbReference>
<evidence type="ECO:0000256" key="4">
    <source>
        <dbReference type="ARBA" id="ARBA00022741"/>
    </source>
</evidence>
<dbReference type="GO" id="GO:0008766">
    <property type="term" value="F:UDP-N-acetylmuramoylalanyl-D-glutamyl-2,6-diaminopimelate-D-alanyl-D-alanine ligase activity"/>
    <property type="evidence" value="ECO:0007669"/>
    <property type="project" value="RHEA"/>
</dbReference>
<accession>A0A2S6I138</accession>
<evidence type="ECO:0000256" key="2">
    <source>
        <dbReference type="ARBA" id="ARBA00022598"/>
    </source>
</evidence>
<dbReference type="OrthoDB" id="9801978at2"/>
<dbReference type="RefSeq" id="WP_104421385.1">
    <property type="nucleotide sequence ID" value="NZ_PTJC01000007.1"/>
</dbReference>
<dbReference type="InterPro" id="IPR036565">
    <property type="entry name" value="Mur-like_cat_sf"/>
</dbReference>
<evidence type="ECO:0000259" key="13">
    <source>
        <dbReference type="Pfam" id="PF02875"/>
    </source>
</evidence>
<keyword evidence="8 10" id="KW-0131">Cell cycle</keyword>
<dbReference type="HAMAP" id="MF_02019">
    <property type="entry name" value="MurF"/>
    <property type="match status" value="1"/>
</dbReference>
<keyword evidence="5 10" id="KW-0067">ATP-binding</keyword>
<evidence type="ECO:0000259" key="14">
    <source>
        <dbReference type="Pfam" id="PF08245"/>
    </source>
</evidence>
<dbReference type="EC" id="6.3.2.10" evidence="10 11"/>
<evidence type="ECO:0000256" key="3">
    <source>
        <dbReference type="ARBA" id="ARBA00022618"/>
    </source>
</evidence>
<protein>
    <recommendedName>
        <fullName evidence="10 11">UDP-N-acetylmuramoyl-tripeptide--D-alanyl-D-alanine ligase</fullName>
        <ecNumber evidence="10 11">6.3.2.10</ecNumber>
    </recommendedName>
    <alternativeName>
        <fullName evidence="10">D-alanyl-D-alanine-adding enzyme</fullName>
    </alternativeName>
</protein>
<keyword evidence="3 10" id="KW-0132">Cell division</keyword>
<comment type="subcellular location">
    <subcellularLocation>
        <location evidence="10 11">Cytoplasm</location>
    </subcellularLocation>
</comment>
<feature type="domain" description="Mur ligase C-terminal" evidence="13">
    <location>
        <begin position="313"/>
        <end position="430"/>
    </location>
</feature>
<name>A0A2S6I138_9BACT</name>
<feature type="domain" description="Mur ligase N-terminal catalytic" evidence="12">
    <location>
        <begin position="21"/>
        <end position="89"/>
    </location>
</feature>
<evidence type="ECO:0000256" key="7">
    <source>
        <dbReference type="ARBA" id="ARBA00022984"/>
    </source>
</evidence>
<keyword evidence="2 10" id="KW-0436">Ligase</keyword>
<dbReference type="InterPro" id="IPR051046">
    <property type="entry name" value="MurCDEF_CellWall_CoF430Synth"/>
</dbReference>
<evidence type="ECO:0000256" key="8">
    <source>
        <dbReference type="ARBA" id="ARBA00023306"/>
    </source>
</evidence>
<reference evidence="15 16" key="1">
    <citation type="submission" date="2018-02" db="EMBL/GenBank/DDBJ databases">
        <title>Genomic Encyclopedia of Archaeal and Bacterial Type Strains, Phase II (KMG-II): from individual species to whole genera.</title>
        <authorList>
            <person name="Goeker M."/>
        </authorList>
    </citation>
    <scope>NUCLEOTIDE SEQUENCE [LARGE SCALE GENOMIC DNA]</scope>
    <source>
        <strain evidence="15 16">DSM 29526</strain>
    </source>
</reference>
<dbReference type="GO" id="GO:0005737">
    <property type="term" value="C:cytoplasm"/>
    <property type="evidence" value="ECO:0007669"/>
    <property type="project" value="UniProtKB-SubCell"/>
</dbReference>
<keyword evidence="4 10" id="KW-0547">Nucleotide-binding</keyword>
<dbReference type="Proteomes" id="UP000237662">
    <property type="component" value="Unassembled WGS sequence"/>
</dbReference>
<comment type="caution">
    <text evidence="15">The sequence shown here is derived from an EMBL/GenBank/DDBJ whole genome shotgun (WGS) entry which is preliminary data.</text>
</comment>
<dbReference type="InterPro" id="IPR005863">
    <property type="entry name" value="UDP-N-AcMur_synth"/>
</dbReference>
<dbReference type="AlphaFoldDB" id="A0A2S6I138"/>
<keyword evidence="6 10" id="KW-0133">Cell shape</keyword>
<feature type="binding site" evidence="10">
    <location>
        <begin position="103"/>
        <end position="109"/>
    </location>
    <ligand>
        <name>ATP</name>
        <dbReference type="ChEBI" id="CHEBI:30616"/>
    </ligand>
</feature>
<evidence type="ECO:0000256" key="9">
    <source>
        <dbReference type="ARBA" id="ARBA00023316"/>
    </source>
</evidence>
<dbReference type="EMBL" id="PTJC01000007">
    <property type="protein sequence ID" value="PPK84666.1"/>
    <property type="molecule type" value="Genomic_DNA"/>
</dbReference>
<dbReference type="InterPro" id="IPR035911">
    <property type="entry name" value="MurE/MurF_N"/>
</dbReference>
<comment type="function">
    <text evidence="10 11">Involved in cell wall formation. Catalyzes the final step in the synthesis of UDP-N-acetylmuramoyl-pentapeptide, the precursor of murein.</text>
</comment>
<dbReference type="Pfam" id="PF01225">
    <property type="entry name" value="Mur_ligase"/>
    <property type="match status" value="1"/>
</dbReference>
<keyword evidence="1 10" id="KW-0963">Cytoplasm</keyword>
<dbReference type="GO" id="GO:0051301">
    <property type="term" value="P:cell division"/>
    <property type="evidence" value="ECO:0007669"/>
    <property type="project" value="UniProtKB-KW"/>
</dbReference>
<evidence type="ECO:0000256" key="5">
    <source>
        <dbReference type="ARBA" id="ARBA00022840"/>
    </source>
</evidence>
<evidence type="ECO:0000259" key="12">
    <source>
        <dbReference type="Pfam" id="PF01225"/>
    </source>
</evidence>
<evidence type="ECO:0000313" key="16">
    <source>
        <dbReference type="Proteomes" id="UP000237662"/>
    </source>
</evidence>
<dbReference type="Gene3D" id="3.40.1390.10">
    <property type="entry name" value="MurE/MurF, N-terminal domain"/>
    <property type="match status" value="1"/>
</dbReference>
<dbReference type="NCBIfam" id="TIGR01143">
    <property type="entry name" value="murF"/>
    <property type="match status" value="1"/>
</dbReference>
<comment type="catalytic activity">
    <reaction evidence="10 11">
        <text>D-alanyl-D-alanine + UDP-N-acetyl-alpha-D-muramoyl-L-alanyl-gamma-D-glutamyl-meso-2,6-diaminopimelate + ATP = UDP-N-acetyl-alpha-D-muramoyl-L-alanyl-gamma-D-glutamyl-meso-2,6-diaminopimeloyl-D-alanyl-D-alanine + ADP + phosphate + H(+)</text>
        <dbReference type="Rhea" id="RHEA:28374"/>
        <dbReference type="ChEBI" id="CHEBI:15378"/>
        <dbReference type="ChEBI" id="CHEBI:30616"/>
        <dbReference type="ChEBI" id="CHEBI:43474"/>
        <dbReference type="ChEBI" id="CHEBI:57822"/>
        <dbReference type="ChEBI" id="CHEBI:61386"/>
        <dbReference type="ChEBI" id="CHEBI:83905"/>
        <dbReference type="ChEBI" id="CHEBI:456216"/>
        <dbReference type="EC" id="6.3.2.10"/>
    </reaction>
</comment>
<evidence type="ECO:0000256" key="6">
    <source>
        <dbReference type="ARBA" id="ARBA00022960"/>
    </source>
</evidence>
<proteinExistence type="inferred from homology"/>